<evidence type="ECO:0000256" key="12">
    <source>
        <dbReference type="SAM" id="Phobius"/>
    </source>
</evidence>
<feature type="transmembrane region" description="Helical" evidence="12">
    <location>
        <begin position="188"/>
        <end position="213"/>
    </location>
</feature>
<evidence type="ECO:0000256" key="6">
    <source>
        <dbReference type="ARBA" id="ARBA00022989"/>
    </source>
</evidence>
<dbReference type="CDD" id="cd11495">
    <property type="entry name" value="SLC5sbd_NIS-like_u3"/>
    <property type="match status" value="1"/>
</dbReference>
<keyword evidence="9 12" id="KW-0472">Membrane</keyword>
<evidence type="ECO:0000256" key="10">
    <source>
        <dbReference type="ARBA" id="ARBA00023201"/>
    </source>
</evidence>
<feature type="transmembrane region" description="Helical" evidence="12">
    <location>
        <begin position="320"/>
        <end position="340"/>
    </location>
</feature>
<evidence type="ECO:0000313" key="14">
    <source>
        <dbReference type="Proteomes" id="UP000051647"/>
    </source>
</evidence>
<dbReference type="RefSeq" id="WP_010624467.1">
    <property type="nucleotide sequence ID" value="NZ_AZFA01000032.1"/>
</dbReference>
<keyword evidence="4" id="KW-1003">Cell membrane</keyword>
<comment type="subcellular location">
    <subcellularLocation>
        <location evidence="1">Cell membrane</location>
        <topology evidence="1">Multi-pass membrane protein</topology>
    </subcellularLocation>
</comment>
<dbReference type="EMBL" id="AZFA01000032">
    <property type="protein sequence ID" value="KRL65600.1"/>
    <property type="molecule type" value="Genomic_DNA"/>
</dbReference>
<evidence type="ECO:0000256" key="5">
    <source>
        <dbReference type="ARBA" id="ARBA00022692"/>
    </source>
</evidence>
<feature type="transmembrane region" description="Helical" evidence="12">
    <location>
        <begin position="157"/>
        <end position="176"/>
    </location>
</feature>
<gene>
    <name evidence="13" type="ORF">FC27_GL001533</name>
</gene>
<dbReference type="InterPro" id="IPR001734">
    <property type="entry name" value="Na/solute_symporter"/>
</dbReference>
<keyword evidence="8" id="KW-0406">Ion transport</keyword>
<dbReference type="GO" id="GO:0005886">
    <property type="term" value="C:plasma membrane"/>
    <property type="evidence" value="ECO:0007669"/>
    <property type="project" value="UniProtKB-SubCell"/>
</dbReference>
<dbReference type="STRING" id="1423815.FC27_GL001533"/>
<proteinExistence type="inferred from homology"/>
<keyword evidence="10" id="KW-0739">Sodium transport</keyword>
<feature type="transmembrane region" description="Helical" evidence="12">
    <location>
        <begin position="376"/>
        <end position="397"/>
    </location>
</feature>
<dbReference type="GO" id="GO:0015293">
    <property type="term" value="F:symporter activity"/>
    <property type="evidence" value="ECO:0007669"/>
    <property type="project" value="TreeGrafter"/>
</dbReference>
<dbReference type="InterPro" id="IPR038377">
    <property type="entry name" value="Na/Glc_symporter_sf"/>
</dbReference>
<evidence type="ECO:0000256" key="2">
    <source>
        <dbReference type="ARBA" id="ARBA00006434"/>
    </source>
</evidence>
<keyword evidence="3" id="KW-0813">Transport</keyword>
<keyword evidence="6 12" id="KW-1133">Transmembrane helix</keyword>
<evidence type="ECO:0000313" key="13">
    <source>
        <dbReference type="EMBL" id="KRL65600.1"/>
    </source>
</evidence>
<dbReference type="InterPro" id="IPR051163">
    <property type="entry name" value="Sodium:Solute_Symporter_SSF"/>
</dbReference>
<organism evidence="13 14">
    <name type="scientific">Companilactobacillus versmoldensis DSM 14857 = KCTC 3814</name>
    <dbReference type="NCBI Taxonomy" id="1423815"/>
    <lineage>
        <taxon>Bacteria</taxon>
        <taxon>Bacillati</taxon>
        <taxon>Bacillota</taxon>
        <taxon>Bacilli</taxon>
        <taxon>Lactobacillales</taxon>
        <taxon>Lactobacillaceae</taxon>
        <taxon>Companilactobacillus</taxon>
    </lineage>
</organism>
<reference evidence="13 14" key="1">
    <citation type="journal article" date="2015" name="Genome Announc.">
        <title>Expanding the biotechnology potential of lactobacilli through comparative genomics of 213 strains and associated genera.</title>
        <authorList>
            <person name="Sun Z."/>
            <person name="Harris H.M."/>
            <person name="McCann A."/>
            <person name="Guo C."/>
            <person name="Argimon S."/>
            <person name="Zhang W."/>
            <person name="Yang X."/>
            <person name="Jeffery I.B."/>
            <person name="Cooney J.C."/>
            <person name="Kagawa T.F."/>
            <person name="Liu W."/>
            <person name="Song Y."/>
            <person name="Salvetti E."/>
            <person name="Wrobel A."/>
            <person name="Rasinkangas P."/>
            <person name="Parkhill J."/>
            <person name="Rea M.C."/>
            <person name="O'Sullivan O."/>
            <person name="Ritari J."/>
            <person name="Douillard F.P."/>
            <person name="Paul Ross R."/>
            <person name="Yang R."/>
            <person name="Briner A.E."/>
            <person name="Felis G.E."/>
            <person name="de Vos W.M."/>
            <person name="Barrangou R."/>
            <person name="Klaenhammer T.R."/>
            <person name="Caufield P.W."/>
            <person name="Cui Y."/>
            <person name="Zhang H."/>
            <person name="O'Toole P.W."/>
        </authorList>
    </citation>
    <scope>NUCLEOTIDE SEQUENCE [LARGE SCALE GENOMIC DNA]</scope>
    <source>
        <strain evidence="13 14">DSM 14857</strain>
    </source>
</reference>
<feature type="transmembrane region" description="Helical" evidence="12">
    <location>
        <begin position="275"/>
        <end position="300"/>
    </location>
</feature>
<feature type="transmembrane region" description="Helical" evidence="12">
    <location>
        <begin position="6"/>
        <end position="28"/>
    </location>
</feature>
<evidence type="ECO:0000256" key="4">
    <source>
        <dbReference type="ARBA" id="ARBA00022475"/>
    </source>
</evidence>
<keyword evidence="7" id="KW-0915">Sodium</keyword>
<feature type="transmembrane region" description="Helical" evidence="12">
    <location>
        <begin position="77"/>
        <end position="98"/>
    </location>
</feature>
<evidence type="ECO:0000256" key="11">
    <source>
        <dbReference type="RuleBase" id="RU362091"/>
    </source>
</evidence>
<dbReference type="PATRIC" id="fig|1423815.3.peg.1570"/>
<name>A0A0R1S9A9_9LACO</name>
<feature type="transmembrane region" description="Helical" evidence="12">
    <location>
        <begin position="458"/>
        <end position="479"/>
    </location>
</feature>
<feature type="transmembrane region" description="Helical" evidence="12">
    <location>
        <begin position="48"/>
        <end position="65"/>
    </location>
</feature>
<dbReference type="Pfam" id="PF00474">
    <property type="entry name" value="SSF"/>
    <property type="match status" value="1"/>
</dbReference>
<evidence type="ECO:0000256" key="9">
    <source>
        <dbReference type="ARBA" id="ARBA00023136"/>
    </source>
</evidence>
<evidence type="ECO:0000256" key="8">
    <source>
        <dbReference type="ARBA" id="ARBA00023065"/>
    </source>
</evidence>
<comment type="similarity">
    <text evidence="2 11">Belongs to the sodium:solute symporter (SSF) (TC 2.A.21) family.</text>
</comment>
<dbReference type="PROSITE" id="PS50283">
    <property type="entry name" value="NA_SOLUT_SYMP_3"/>
    <property type="match status" value="1"/>
</dbReference>
<dbReference type="NCBIfam" id="TIGR00813">
    <property type="entry name" value="sss"/>
    <property type="match status" value="1"/>
</dbReference>
<dbReference type="OrthoDB" id="9810181at2"/>
<feature type="transmembrane region" description="Helical" evidence="12">
    <location>
        <begin position="434"/>
        <end position="452"/>
    </location>
</feature>
<dbReference type="GO" id="GO:0006814">
    <property type="term" value="P:sodium ion transport"/>
    <property type="evidence" value="ECO:0007669"/>
    <property type="project" value="UniProtKB-KW"/>
</dbReference>
<comment type="caution">
    <text evidence="13">The sequence shown here is derived from an EMBL/GenBank/DDBJ whole genome shotgun (WGS) entry which is preliminary data.</text>
</comment>
<dbReference type="eggNOG" id="COG0591">
    <property type="taxonomic scope" value="Bacteria"/>
</dbReference>
<dbReference type="AlphaFoldDB" id="A0A0R1S9A9"/>
<dbReference type="Proteomes" id="UP000051647">
    <property type="component" value="Unassembled WGS sequence"/>
</dbReference>
<dbReference type="PANTHER" id="PTHR42985:SF40">
    <property type="entry name" value="LD47995P-RELATED"/>
    <property type="match status" value="1"/>
</dbReference>
<feature type="transmembrane region" description="Helical" evidence="12">
    <location>
        <begin position="403"/>
        <end position="427"/>
    </location>
</feature>
<feature type="transmembrane region" description="Helical" evidence="12">
    <location>
        <begin position="233"/>
        <end position="254"/>
    </location>
</feature>
<keyword evidence="5 12" id="KW-0812">Transmembrane</keyword>
<accession>A0A0R1S9A9</accession>
<evidence type="ECO:0000256" key="1">
    <source>
        <dbReference type="ARBA" id="ARBA00004651"/>
    </source>
</evidence>
<protein>
    <submittedName>
        <fullName evidence="13">Transport protein</fullName>
    </submittedName>
</protein>
<sequence length="502" mass="54581">MTKVGFGTLNWVVLLVYLVAMLGVGVYFTKKASKNTDAFFKAKSSIPAWAAGFSIYATTLSAITFMSTPEQSFLNDWAYSVGNLSIFLIIPILIKYYVPFFRKLKVTTAYEYLEERFSPVMRVIGSLLFILYHIGRVAIVIYLPIIAITSVSNINPILIACVVGGLCIIYTFLGGIEGVIWSDVIQGMLLLGGALLIIIVGIVSIKGGFGTVVSDAVSGDKFFSVKDWNPGDLTKFIPLIFAGQFFNTLYQYTGSQDVVQRYQTTATQKETNKSLWTNGFLALITIPLFFGMGTVLFSFYKNVGTLPHGFNTSAIVPYFVVTRIPAGIAGLVIAAIFAAAQSTIASSLNAISSCVVTDFKQRFFNHRLKSISDVTLARIIIIVTGLFGLGMSIYLLIGNASKTWDLFLTVTGLFGVPIAGIFAAGIFTKRSNTFGAVLGLILSVIATVFVQQNSDSSLIVATVAFITSFIFTYLISFFAPKKYVHNVVGLTASTVKETYVKS</sequence>
<evidence type="ECO:0000256" key="3">
    <source>
        <dbReference type="ARBA" id="ARBA00022448"/>
    </source>
</evidence>
<feature type="transmembrane region" description="Helical" evidence="12">
    <location>
        <begin position="119"/>
        <end position="145"/>
    </location>
</feature>
<dbReference type="PANTHER" id="PTHR42985">
    <property type="entry name" value="SODIUM-COUPLED MONOCARBOXYLATE TRANSPORTER"/>
    <property type="match status" value="1"/>
</dbReference>
<keyword evidence="14" id="KW-1185">Reference proteome</keyword>
<evidence type="ECO:0000256" key="7">
    <source>
        <dbReference type="ARBA" id="ARBA00023053"/>
    </source>
</evidence>
<dbReference type="Gene3D" id="1.20.1730.10">
    <property type="entry name" value="Sodium/glucose cotransporter"/>
    <property type="match status" value="1"/>
</dbReference>